<reference evidence="3 4" key="1">
    <citation type="submission" date="2019-07" db="EMBL/GenBank/DDBJ databases">
        <title>Whole genome shotgun sequence of Kocuria flava NBRC 107626.</title>
        <authorList>
            <person name="Hosoyama A."/>
            <person name="Uohara A."/>
            <person name="Ohji S."/>
            <person name="Ichikawa N."/>
        </authorList>
    </citation>
    <scope>NUCLEOTIDE SEQUENCE [LARGE SCALE GENOMIC DNA]</scope>
    <source>
        <strain evidence="3 4">NBRC 107626</strain>
    </source>
</reference>
<evidence type="ECO:0000256" key="2">
    <source>
        <dbReference type="SAM" id="Phobius"/>
    </source>
</evidence>
<feature type="region of interest" description="Disordered" evidence="1">
    <location>
        <begin position="1"/>
        <end position="40"/>
    </location>
</feature>
<feature type="transmembrane region" description="Helical" evidence="2">
    <location>
        <begin position="136"/>
        <end position="160"/>
    </location>
</feature>
<feature type="compositionally biased region" description="Low complexity" evidence="1">
    <location>
        <begin position="259"/>
        <end position="271"/>
    </location>
</feature>
<gene>
    <name evidence="3" type="ORF">KFL01_14890</name>
</gene>
<organism evidence="3 4">
    <name type="scientific">Kocuria flava</name>
    <dbReference type="NCBI Taxonomy" id="446860"/>
    <lineage>
        <taxon>Bacteria</taxon>
        <taxon>Bacillati</taxon>
        <taxon>Actinomycetota</taxon>
        <taxon>Actinomycetes</taxon>
        <taxon>Micrococcales</taxon>
        <taxon>Micrococcaceae</taxon>
        <taxon>Kocuria</taxon>
    </lineage>
</organism>
<keyword evidence="2" id="KW-0812">Transmembrane</keyword>
<feature type="transmembrane region" description="Helical" evidence="2">
    <location>
        <begin position="69"/>
        <end position="90"/>
    </location>
</feature>
<proteinExistence type="predicted"/>
<keyword evidence="4" id="KW-1185">Reference proteome</keyword>
<comment type="caution">
    <text evidence="3">The sequence shown here is derived from an EMBL/GenBank/DDBJ whole genome shotgun (WGS) entry which is preliminary data.</text>
</comment>
<evidence type="ECO:0000313" key="3">
    <source>
        <dbReference type="EMBL" id="GEO92183.1"/>
    </source>
</evidence>
<keyword evidence="2" id="KW-0472">Membrane</keyword>
<sequence length="271" mass="27175">MARAPGADVGAAVYSGDDPIPDTPGPPAMSTHGHEPEYGQRLGPEQLAARAAARPAAPRTTSPRAARRMVRGLSFTLVLLGLLLGAGLAAAGAGRWAAAGLPLVLAGAAGFTAVQAQLHPALRDPGTAPLRSRSKLWLIPAALLAAGAACLAAVFAVGPAPAGTPEGALAEQWVSVLVVSGATLVVAAGLGAGLVATTSFTRPDDDDDSPLRPTGYAEALRRRPAASAAELYDPGWVSRAQRHGRRDDRGTGPAGGPDGQSPDQGGPQDPA</sequence>
<feature type="transmembrane region" description="Helical" evidence="2">
    <location>
        <begin position="172"/>
        <end position="196"/>
    </location>
</feature>
<dbReference type="EMBL" id="BJZR01000034">
    <property type="protein sequence ID" value="GEO92183.1"/>
    <property type="molecule type" value="Genomic_DNA"/>
</dbReference>
<accession>A0ABQ0X3V6</accession>
<protein>
    <submittedName>
        <fullName evidence="3">Uncharacterized protein</fullName>
    </submittedName>
</protein>
<feature type="region of interest" description="Disordered" evidence="1">
    <location>
        <begin position="197"/>
        <end position="271"/>
    </location>
</feature>
<name>A0ABQ0X3V6_9MICC</name>
<evidence type="ECO:0000313" key="4">
    <source>
        <dbReference type="Proteomes" id="UP000321155"/>
    </source>
</evidence>
<evidence type="ECO:0000256" key="1">
    <source>
        <dbReference type="SAM" id="MobiDB-lite"/>
    </source>
</evidence>
<dbReference type="Proteomes" id="UP000321155">
    <property type="component" value="Unassembled WGS sequence"/>
</dbReference>
<feature type="transmembrane region" description="Helical" evidence="2">
    <location>
        <begin position="96"/>
        <end position="116"/>
    </location>
</feature>
<keyword evidence="2" id="KW-1133">Transmembrane helix</keyword>